<protein>
    <submittedName>
        <fullName evidence="1">Uncharacterized protein</fullName>
    </submittedName>
</protein>
<dbReference type="EMBL" id="JANBUN010001765">
    <property type="protein sequence ID" value="KAJ2796817.1"/>
    <property type="molecule type" value="Genomic_DNA"/>
</dbReference>
<keyword evidence="2" id="KW-1185">Reference proteome</keyword>
<name>A0ACC1KXA2_9FUNG</name>
<proteinExistence type="predicted"/>
<evidence type="ECO:0000313" key="1">
    <source>
        <dbReference type="EMBL" id="KAJ2796817.1"/>
    </source>
</evidence>
<dbReference type="Proteomes" id="UP001140087">
    <property type="component" value="Unassembled WGS sequence"/>
</dbReference>
<sequence>MHGRTRRRPTWEERTQAALAAAREVEEASGESVPTRPSEVNSARRLCYGPRYILPGTQHGPDQPQQQQQQQQREEPCAVLQSNMSLDVGSLHIYSLVLDPSGGADAVTQSPFYTLSFVVHTLVPLTIKLHWLATEEWDHPDDEGGSCPRFASRVGLSQTYPMEPGCDQRFTMPRPDWLEPDKEPFCTLVSSDWQSRLAQPADGGCCAGAMPGAFPRHPANPAGPADSGGGLEMDVLGKHVAYVRRRSSGASEIQEVAADPRKAPTYGLVIELVDRQGSQARQISFIEFFKEGPAHIVPRCVKQKLGIGNMLYQQNEVFGLCEALESRAGLAKDDPSQCAICLSDDRDTVMLPCRHLCMCRECANTYRQQSNKCPICRTVVETILHIKADSDAEH</sequence>
<comment type="caution">
    <text evidence="1">The sequence shown here is derived from an EMBL/GenBank/DDBJ whole genome shotgun (WGS) entry which is preliminary data.</text>
</comment>
<organism evidence="1 2">
    <name type="scientific">Coemansia helicoidea</name>
    <dbReference type="NCBI Taxonomy" id="1286919"/>
    <lineage>
        <taxon>Eukaryota</taxon>
        <taxon>Fungi</taxon>
        <taxon>Fungi incertae sedis</taxon>
        <taxon>Zoopagomycota</taxon>
        <taxon>Kickxellomycotina</taxon>
        <taxon>Kickxellomycetes</taxon>
        <taxon>Kickxellales</taxon>
        <taxon>Kickxellaceae</taxon>
        <taxon>Coemansia</taxon>
    </lineage>
</organism>
<gene>
    <name evidence="1" type="ORF">H4R21_004565</name>
</gene>
<evidence type="ECO:0000313" key="2">
    <source>
        <dbReference type="Proteomes" id="UP001140087"/>
    </source>
</evidence>
<accession>A0ACC1KXA2</accession>
<reference evidence="1" key="1">
    <citation type="submission" date="2022-07" db="EMBL/GenBank/DDBJ databases">
        <title>Phylogenomic reconstructions and comparative analyses of Kickxellomycotina fungi.</title>
        <authorList>
            <person name="Reynolds N.K."/>
            <person name="Stajich J.E."/>
            <person name="Barry K."/>
            <person name="Grigoriev I.V."/>
            <person name="Crous P."/>
            <person name="Smith M.E."/>
        </authorList>
    </citation>
    <scope>NUCLEOTIDE SEQUENCE</scope>
    <source>
        <strain evidence="1">BCRC 34780</strain>
    </source>
</reference>